<dbReference type="Pfam" id="PF21311">
    <property type="entry name" value="Phage_RBD_prop"/>
    <property type="match status" value="1"/>
</dbReference>
<feature type="domain" description="P68 RBP/TagC-like beta-propeller" evidence="2">
    <location>
        <begin position="79"/>
        <end position="325"/>
    </location>
</feature>
<comment type="caution">
    <text evidence="3">The sequence shown here is derived from an EMBL/GenBank/DDBJ whole genome shotgun (WGS) entry which is preliminary data.</text>
</comment>
<dbReference type="RefSeq" id="WP_171652256.1">
    <property type="nucleotide sequence ID" value="NZ_WHOD01000052.1"/>
</dbReference>
<dbReference type="AlphaFoldDB" id="A0A972K0Q7"/>
<keyword evidence="1" id="KW-1133">Transmembrane helix</keyword>
<keyword evidence="1" id="KW-0472">Membrane</keyword>
<organism evidence="3 4">
    <name type="scientific">Paenibacillus foliorum</name>
    <dbReference type="NCBI Taxonomy" id="2654974"/>
    <lineage>
        <taxon>Bacteria</taxon>
        <taxon>Bacillati</taxon>
        <taxon>Bacillota</taxon>
        <taxon>Bacilli</taxon>
        <taxon>Bacillales</taxon>
        <taxon>Paenibacillaceae</taxon>
        <taxon>Paenibacillus</taxon>
    </lineage>
</organism>
<accession>A0A972K0Q7</accession>
<evidence type="ECO:0000313" key="3">
    <source>
        <dbReference type="EMBL" id="NOU94060.1"/>
    </source>
</evidence>
<evidence type="ECO:0000259" key="2">
    <source>
        <dbReference type="Pfam" id="PF21311"/>
    </source>
</evidence>
<reference evidence="3" key="1">
    <citation type="submission" date="2019-10" db="EMBL/GenBank/DDBJ databases">
        <title>Description of Paenibacillus glebae sp. nov.</title>
        <authorList>
            <person name="Carlier A."/>
            <person name="Qi S."/>
        </authorList>
    </citation>
    <scope>NUCLEOTIDE SEQUENCE</scope>
    <source>
        <strain evidence="3">LMG 31456</strain>
    </source>
</reference>
<feature type="transmembrane region" description="Helical" evidence="1">
    <location>
        <begin position="25"/>
        <end position="46"/>
    </location>
</feature>
<dbReference type="EMBL" id="WHOD01000052">
    <property type="protein sequence ID" value="NOU94060.1"/>
    <property type="molecule type" value="Genomic_DNA"/>
</dbReference>
<gene>
    <name evidence="3" type="ORF">GC093_12645</name>
</gene>
<dbReference type="InterPro" id="IPR048799">
    <property type="entry name" value="P68_RBP_TagC-like_beta-prop"/>
</dbReference>
<keyword evidence="1" id="KW-0812">Transmembrane</keyword>
<evidence type="ECO:0000256" key="1">
    <source>
        <dbReference type="SAM" id="Phobius"/>
    </source>
</evidence>
<proteinExistence type="predicted"/>
<name>A0A972K0Q7_9BACL</name>
<dbReference type="Proteomes" id="UP000641588">
    <property type="component" value="Unassembled WGS sequence"/>
</dbReference>
<sequence>MKHTQSDHPQENLRLKKSPFTQKKLFLSILIILALILLALTLLPFGKGNAQIPVSKKFDLSATDKTLITGKVLTDPTLQQGFAFDNTNNHIYMVQITNAGQKLGTETRTYGSAERSIKGDLTVTKLSAEGTILGNMYLIGFGHGVSIGVEPVGTTAYLWTEVDAVADKSEPNNGFGTKIARFPFVDNQVLLNTDPSITKFAPVSGADRTTVNIDMANGLLTMRYRLNETLFHFSVFNLAEVKAGTYKPLVTVDQPTGLGVFQGFASYGSYLYLLDGTAYNLNTNPTGNTYITTVNLNTGVQVDRAMINAENSLLFREPEGMAIQIVGTTVRLCFGFGSYRSSIDTRKNANIFYKDALIKGS</sequence>
<evidence type="ECO:0000313" key="4">
    <source>
        <dbReference type="Proteomes" id="UP000641588"/>
    </source>
</evidence>
<keyword evidence="4" id="KW-1185">Reference proteome</keyword>
<protein>
    <submittedName>
        <fullName evidence="3">Tat pathway signal sequence domain protein</fullName>
    </submittedName>
</protein>